<accession>A0A6J4U871</accession>
<dbReference type="InterPro" id="IPR036374">
    <property type="entry name" value="OxRdtase_Mopterin-bd_sf"/>
</dbReference>
<protein>
    <recommendedName>
        <fullName evidence="1">Oxidoreductase molybdopterin-binding domain-containing protein</fullName>
    </recommendedName>
</protein>
<evidence type="ECO:0000259" key="1">
    <source>
        <dbReference type="Pfam" id="PF00174"/>
    </source>
</evidence>
<proteinExistence type="predicted"/>
<name>A0A6J4U871_9BACT</name>
<feature type="domain" description="Oxidoreductase molybdopterin-binding" evidence="1">
    <location>
        <begin position="40"/>
        <end position="184"/>
    </location>
</feature>
<dbReference type="InterPro" id="IPR000572">
    <property type="entry name" value="OxRdtase_Mopterin-bd_dom"/>
</dbReference>
<dbReference type="AlphaFoldDB" id="A0A6J4U871"/>
<dbReference type="CDD" id="cd02109">
    <property type="entry name" value="arch_bact_SO_family_Moco"/>
    <property type="match status" value="1"/>
</dbReference>
<dbReference type="PANTHER" id="PTHR43032">
    <property type="entry name" value="PROTEIN-METHIONINE-SULFOXIDE REDUCTASE"/>
    <property type="match status" value="1"/>
</dbReference>
<dbReference type="PANTHER" id="PTHR43032:SF4">
    <property type="entry name" value="OXIDOREDUCTASE MOLYBDOPTERIN-BINDING DOMAIN-CONTAINING PROTEIN"/>
    <property type="match status" value="1"/>
</dbReference>
<sequence length="204" mass="22978">MGQGFVSRGFRGRRRPDAEVADRIPPGQYLTRDFPVLSAGPTPRTALDRWDFVVRGDVEAPRRWTWDEFRALPSETVTKDIHCVTKWSKIDTVWEGVSVDTLLDGLETSADYLIAHCDGGYTTNLPLEDVTGGKAWVVFGYDGDALEPEHGGPARLLVPHLYFWKSAKWVRGLELVGEDSPGFWESLGYNNYGDPWLEQRYAGD</sequence>
<gene>
    <name evidence="2" type="ORF">AVDCRST_MAG73-2082</name>
</gene>
<organism evidence="2">
    <name type="scientific">uncultured Thermomicrobiales bacterium</name>
    <dbReference type="NCBI Taxonomy" id="1645740"/>
    <lineage>
        <taxon>Bacteria</taxon>
        <taxon>Pseudomonadati</taxon>
        <taxon>Thermomicrobiota</taxon>
        <taxon>Thermomicrobia</taxon>
        <taxon>Thermomicrobiales</taxon>
        <taxon>environmental samples</taxon>
    </lineage>
</organism>
<reference evidence="2" key="1">
    <citation type="submission" date="2020-02" db="EMBL/GenBank/DDBJ databases">
        <authorList>
            <person name="Meier V. D."/>
        </authorList>
    </citation>
    <scope>NUCLEOTIDE SEQUENCE</scope>
    <source>
        <strain evidence="2">AVDCRST_MAG73</strain>
    </source>
</reference>
<dbReference type="Gene3D" id="3.90.420.10">
    <property type="entry name" value="Oxidoreductase, molybdopterin-binding domain"/>
    <property type="match status" value="1"/>
</dbReference>
<evidence type="ECO:0000313" key="2">
    <source>
        <dbReference type="EMBL" id="CAA9542503.1"/>
    </source>
</evidence>
<dbReference type="EMBL" id="CADCWE010000130">
    <property type="protein sequence ID" value="CAA9542503.1"/>
    <property type="molecule type" value="Genomic_DNA"/>
</dbReference>
<dbReference type="SUPFAM" id="SSF56524">
    <property type="entry name" value="Oxidoreductase molybdopterin-binding domain"/>
    <property type="match status" value="1"/>
</dbReference>
<dbReference type="Pfam" id="PF00174">
    <property type="entry name" value="Oxidored_molyb"/>
    <property type="match status" value="1"/>
</dbReference>